<reference evidence="3 4" key="1">
    <citation type="submission" date="2018-10" db="EMBL/GenBank/DDBJ databases">
        <title>Draft genome sequence of Bacillus salarius IM0101, isolated from a hypersaline soil in Inner Mongolia, China.</title>
        <authorList>
            <person name="Yamprayoonswat W."/>
            <person name="Boonvisut S."/>
            <person name="Jumpathong W."/>
            <person name="Sittihan S."/>
            <person name="Ruangsuj P."/>
            <person name="Wanthongcharoen S."/>
            <person name="Thongpramul N."/>
            <person name="Pimmason S."/>
            <person name="Yu B."/>
            <person name="Yasawong M."/>
        </authorList>
    </citation>
    <scope>NUCLEOTIDE SEQUENCE [LARGE SCALE GENOMIC DNA]</scope>
    <source>
        <strain evidence="3 4">IM0101</strain>
    </source>
</reference>
<accession>A0A428MUH1</accession>
<dbReference type="GO" id="GO:0009103">
    <property type="term" value="P:lipopolysaccharide biosynthetic process"/>
    <property type="evidence" value="ECO:0007669"/>
    <property type="project" value="TreeGrafter"/>
</dbReference>
<keyword evidence="4" id="KW-1185">Reference proteome</keyword>
<dbReference type="InterPro" id="IPR001296">
    <property type="entry name" value="Glyco_trans_1"/>
</dbReference>
<comment type="caution">
    <text evidence="3">The sequence shown here is derived from an EMBL/GenBank/DDBJ whole genome shotgun (WGS) entry which is preliminary data.</text>
</comment>
<dbReference type="SUPFAM" id="SSF53756">
    <property type="entry name" value="UDP-Glycosyltransferase/glycogen phosphorylase"/>
    <property type="match status" value="1"/>
</dbReference>
<dbReference type="Proteomes" id="UP000275076">
    <property type="component" value="Unassembled WGS sequence"/>
</dbReference>
<dbReference type="GO" id="GO:0016757">
    <property type="term" value="F:glycosyltransferase activity"/>
    <property type="evidence" value="ECO:0007669"/>
    <property type="project" value="InterPro"/>
</dbReference>
<protein>
    <submittedName>
        <fullName evidence="3">Glycosyltransferase</fullName>
    </submittedName>
</protein>
<proteinExistence type="predicted"/>
<name>A0A428MUH1_9BACI</name>
<evidence type="ECO:0000313" key="3">
    <source>
        <dbReference type="EMBL" id="RSL29770.1"/>
    </source>
</evidence>
<gene>
    <name evidence="3" type="ORF">D7Z54_29505</name>
</gene>
<keyword evidence="1 3" id="KW-0808">Transferase</keyword>
<dbReference type="EMBL" id="RBVX01000052">
    <property type="protein sequence ID" value="RSL29770.1"/>
    <property type="molecule type" value="Genomic_DNA"/>
</dbReference>
<sequence>MNFVNSEFTREQVLKNVDSKRSQFQVTNKGIEIEDFHYQYKQINKEVNFLFVGSDFHRKGLDIALKTIYKLKESDSNYSFFLRVVGENSELESTFIPIIEEYNLENNVEFLGRRSKNEIKQYHNDSHFSLLPSREEAFGVSVIEALASGTTAICSNTGGIPSIIEHNEDGILVEVEDTLGLVEAILGLIRNEKKRESITKNGLLKAEKFDFDNIYQDILNEINNV</sequence>
<evidence type="ECO:0000256" key="1">
    <source>
        <dbReference type="ARBA" id="ARBA00022679"/>
    </source>
</evidence>
<evidence type="ECO:0000313" key="4">
    <source>
        <dbReference type="Proteomes" id="UP000275076"/>
    </source>
</evidence>
<dbReference type="PANTHER" id="PTHR46401:SF2">
    <property type="entry name" value="GLYCOSYLTRANSFERASE WBBK-RELATED"/>
    <property type="match status" value="1"/>
</dbReference>
<dbReference type="CDD" id="cd03801">
    <property type="entry name" value="GT4_PimA-like"/>
    <property type="match status" value="1"/>
</dbReference>
<dbReference type="Pfam" id="PF00534">
    <property type="entry name" value="Glycos_transf_1"/>
    <property type="match status" value="1"/>
</dbReference>
<dbReference type="AlphaFoldDB" id="A0A428MUH1"/>
<dbReference type="PANTHER" id="PTHR46401">
    <property type="entry name" value="GLYCOSYLTRANSFERASE WBBK-RELATED"/>
    <property type="match status" value="1"/>
</dbReference>
<dbReference type="Gene3D" id="3.40.50.2000">
    <property type="entry name" value="Glycogen Phosphorylase B"/>
    <property type="match status" value="2"/>
</dbReference>
<feature type="domain" description="Glycosyl transferase family 1" evidence="2">
    <location>
        <begin position="40"/>
        <end position="202"/>
    </location>
</feature>
<organism evidence="3 4">
    <name type="scientific">Salibacterium salarium</name>
    <dbReference type="NCBI Taxonomy" id="284579"/>
    <lineage>
        <taxon>Bacteria</taxon>
        <taxon>Bacillati</taxon>
        <taxon>Bacillota</taxon>
        <taxon>Bacilli</taxon>
        <taxon>Bacillales</taxon>
        <taxon>Bacillaceae</taxon>
    </lineage>
</organism>
<evidence type="ECO:0000259" key="2">
    <source>
        <dbReference type="Pfam" id="PF00534"/>
    </source>
</evidence>